<protein>
    <submittedName>
        <fullName evidence="2">DUF819 family protein</fullName>
    </submittedName>
</protein>
<dbReference type="EMBL" id="JAGSPA010000003">
    <property type="protein sequence ID" value="MBV7256986.1"/>
    <property type="molecule type" value="Genomic_DNA"/>
</dbReference>
<dbReference type="PANTHER" id="PTHR34289">
    <property type="entry name" value="PROTEIN, PUTATIVE (DUF819)-RELATED"/>
    <property type="match status" value="1"/>
</dbReference>
<feature type="transmembrane region" description="Helical" evidence="1">
    <location>
        <begin position="32"/>
        <end position="57"/>
    </location>
</feature>
<feature type="transmembrane region" description="Helical" evidence="1">
    <location>
        <begin position="94"/>
        <end position="119"/>
    </location>
</feature>
<feature type="transmembrane region" description="Helical" evidence="1">
    <location>
        <begin position="292"/>
        <end position="310"/>
    </location>
</feature>
<evidence type="ECO:0000256" key="1">
    <source>
        <dbReference type="SAM" id="Phobius"/>
    </source>
</evidence>
<sequence>MITNDAVTLGLLVAVLGGVFYTRGLGGGWTKFYTFVPIILVCYLIPSLMATFGLFAPGGENLWPIARDYLLPASLVLMILSIDLKAIIGLGPKALIMFFTATIGIVIGGPIAIFLVALVSPEAVGGEGMDAVWRGFATLAGSWIGGGANQAAMLEVYGFNPERYSVMIAIDIVVANIWMVFLLYGAGNPEPIDRWLKADTSAIETLKTKMESFSLQSERPSQAKDFVLIMAVAFGAVGASHLVADLLVPALETSPVFAGSILTSSFFWIVVTATTIGMALSFTPARNLEGAGASKIGSAFIFLLVAIIGTKMDIFRIGEAKTLFIVGLIWMLVHVALLLLVAKLVRAPFFFVAVGSKANVGGAASAPVVAAAFHPALAPVGVLLAVLGYALGTYGAILCAELMRMVAPV</sequence>
<name>A0ABS6SF70_9SPHN</name>
<proteinExistence type="predicted"/>
<reference evidence="2 3" key="1">
    <citation type="submission" date="2021-04" db="EMBL/GenBank/DDBJ databases">
        <authorList>
            <person name="Pira H."/>
            <person name="Risdian C."/>
            <person name="Wink J."/>
        </authorList>
    </citation>
    <scope>NUCLEOTIDE SEQUENCE [LARGE SCALE GENOMIC DNA]</scope>
    <source>
        <strain evidence="2 3">WHA3</strain>
    </source>
</reference>
<keyword evidence="1" id="KW-0472">Membrane</keyword>
<keyword evidence="1" id="KW-0812">Transmembrane</keyword>
<dbReference type="Proteomes" id="UP000722336">
    <property type="component" value="Unassembled WGS sequence"/>
</dbReference>
<feature type="transmembrane region" description="Helical" evidence="1">
    <location>
        <begin position="322"/>
        <end position="342"/>
    </location>
</feature>
<gene>
    <name evidence="2" type="ORF">KCG44_09345</name>
</gene>
<feature type="transmembrane region" description="Helical" evidence="1">
    <location>
        <begin position="164"/>
        <end position="187"/>
    </location>
</feature>
<feature type="transmembrane region" description="Helical" evidence="1">
    <location>
        <begin position="69"/>
        <end position="88"/>
    </location>
</feature>
<evidence type="ECO:0000313" key="3">
    <source>
        <dbReference type="Proteomes" id="UP000722336"/>
    </source>
</evidence>
<dbReference type="PANTHER" id="PTHR34289:SF8">
    <property type="entry name" value="DUF819 DOMAIN-CONTAINING PROTEIN"/>
    <property type="match status" value="1"/>
</dbReference>
<feature type="transmembrane region" description="Helical" evidence="1">
    <location>
        <begin position="349"/>
        <end position="370"/>
    </location>
</feature>
<organism evidence="2 3">
    <name type="scientific">Pacificimonas pallii</name>
    <dbReference type="NCBI Taxonomy" id="2827236"/>
    <lineage>
        <taxon>Bacteria</taxon>
        <taxon>Pseudomonadati</taxon>
        <taxon>Pseudomonadota</taxon>
        <taxon>Alphaproteobacteria</taxon>
        <taxon>Sphingomonadales</taxon>
        <taxon>Sphingosinicellaceae</taxon>
        <taxon>Pacificimonas</taxon>
    </lineage>
</organism>
<feature type="transmembrane region" description="Helical" evidence="1">
    <location>
        <begin position="376"/>
        <end position="400"/>
    </location>
</feature>
<evidence type="ECO:0000313" key="2">
    <source>
        <dbReference type="EMBL" id="MBV7256986.1"/>
    </source>
</evidence>
<dbReference type="InterPro" id="IPR008537">
    <property type="entry name" value="DUF819"/>
</dbReference>
<feature type="transmembrane region" description="Helical" evidence="1">
    <location>
        <begin position="131"/>
        <end position="152"/>
    </location>
</feature>
<keyword evidence="1" id="KW-1133">Transmembrane helix</keyword>
<feature type="transmembrane region" description="Helical" evidence="1">
    <location>
        <begin position="256"/>
        <end position="280"/>
    </location>
</feature>
<keyword evidence="3" id="KW-1185">Reference proteome</keyword>
<feature type="transmembrane region" description="Helical" evidence="1">
    <location>
        <begin position="226"/>
        <end position="244"/>
    </location>
</feature>
<accession>A0ABS6SF70</accession>
<dbReference type="Pfam" id="PF05684">
    <property type="entry name" value="DUF819"/>
    <property type="match status" value="1"/>
</dbReference>
<comment type="caution">
    <text evidence="2">The sequence shown here is derived from an EMBL/GenBank/DDBJ whole genome shotgun (WGS) entry which is preliminary data.</text>
</comment>